<reference evidence="19" key="1">
    <citation type="submission" date="2017-01" db="EMBL/GenBank/DDBJ databases">
        <authorList>
            <person name="Varghese N."/>
            <person name="Submissions S."/>
        </authorList>
    </citation>
    <scope>NUCLEOTIDE SEQUENCE [LARGE SCALE GENOMIC DNA]</scope>
    <source>
        <strain evidence="19">DSM 45196</strain>
    </source>
</reference>
<keyword evidence="7 14" id="KW-0067">ATP-binding</keyword>
<dbReference type="GO" id="GO:0000725">
    <property type="term" value="P:recombinational repair"/>
    <property type="evidence" value="ECO:0007669"/>
    <property type="project" value="TreeGrafter"/>
</dbReference>
<protein>
    <recommendedName>
        <fullName evidence="12">DNA 3'-5' helicase</fullName>
        <ecNumber evidence="12">5.6.2.4</ecNumber>
    </recommendedName>
</protein>
<dbReference type="Gene3D" id="3.40.50.300">
    <property type="entry name" value="P-loop containing nucleotide triphosphate hydrolases"/>
    <property type="match status" value="4"/>
</dbReference>
<dbReference type="Pfam" id="PF00580">
    <property type="entry name" value="UvrD-helicase"/>
    <property type="match status" value="1"/>
</dbReference>
<dbReference type="Gene3D" id="1.10.486.10">
    <property type="entry name" value="PCRA, domain 4"/>
    <property type="match status" value="1"/>
</dbReference>
<dbReference type="PROSITE" id="PS51217">
    <property type="entry name" value="UVRD_HELICASE_CTER"/>
    <property type="match status" value="1"/>
</dbReference>
<feature type="compositionally biased region" description="Low complexity" evidence="15">
    <location>
        <begin position="879"/>
        <end position="891"/>
    </location>
</feature>
<dbReference type="OrthoDB" id="9810135at2"/>
<keyword evidence="3" id="KW-0227">DNA damage</keyword>
<sequence>MSTPFSMTPEQVQAVHSLDTDCIVSAGAGSGKTRVLVERYLTILDRHRSEPDCVDGIVAITFTEKAATEMKDRIRLGIRQRMEAARVRGEDEEAACWYRFLISAERIRVSTIHSFCTTLLREHPVEADVDPAFGVLDEREAGLLLREAVLETLVSAVKGMEGNAPGSLAALWGPAGLRTRFAAVYREMAGNGWDPATLSGRTLQHFSDTVDQLQRGFRRMLEEVRKAGEDLQRVKGGKKATDFQREWPRLAIGLEEETTPEVVLPLLEEIMGLLGGNWGRKEEVILPRDRMKEAVSQAWQTAGSLAFSPEEESVLRWVLQVMEQVDARYKKKKEERNRLDFDELQFRAVTLLREHPRICRQVRSRIRYLMVDEYQDTNEAQKQLVDLLRPGPDGERIPGKLFVVGDPKQSIYRFRGAEVAVFGRTRDEILQSGGKEVALVDNFRSDGALVGFINGLFDKLMKGAPGEANHYQPARASRPAGDGPRVEFLAVDAAGADPRKVEAAAIARRICELVEEGIPYGGIALLFQAMTHVKEVEEALIREGIPCHVVGGSGFFAQQEIFDLLNMMRILEDPADTLAMVGVLRSPFCGVSDETLLRLAQGEGWVLTREEWVEREGLPPEERRKLKQFLHQFERYRRIKGRVPAAELLSDLLEQSGYIHVTWSTPRGKQARANLDKFLQLLRQWKDVDTTSLRSILEKVVRLTEMEDRETEAPVEAEDGNSVRLMSVHQSKGLEFPVVFVPDLARKPLIDVPDFKLDREAGLVVRLVDESGEKRDPFRWQRVMERERELSREESVRLFYVATTRAEQRLILSGVPEEHKGLQKGEELLSANTWSKWLDGVLGFHRIDWERGIWNFADGNSGVAVRKCGDSDFKERSKLSPLSDGLPESSLPSPPESSPFLEKMLAPRGFTDRDRLEVSVTDLVTLTGCPRRYYFERVAGMPAMEEGEPFSPASSGGEAEGPVLDPRIKGRIVHRLLEDCPDPRSAEEDWTARCFEVLEEWRVPGELQSQALEEIRPLLESYLNSRFYLEQERLAGLKNERRFIRRSDGLEVEGVLDRIHCTPDGVWELVDYKTNDISEERVEEVAREYLPQLQLYALAAREEWGIQAGRAILFFLKPGRCVEYRTDREWMEKAEETLRESARLLQQGQEMEDFPLRPGRRCSYCDFRNICEAGVRL</sequence>
<evidence type="ECO:0000256" key="15">
    <source>
        <dbReference type="SAM" id="MobiDB-lite"/>
    </source>
</evidence>
<dbReference type="RefSeq" id="WP_076524043.1">
    <property type="nucleotide sequence ID" value="NZ_CP048103.1"/>
</dbReference>
<dbReference type="Proteomes" id="UP000186795">
    <property type="component" value="Unassembled WGS sequence"/>
</dbReference>
<feature type="domain" description="UvrD-like helicase ATP-binding" evidence="16">
    <location>
        <begin position="5"/>
        <end position="446"/>
    </location>
</feature>
<dbReference type="InterPro" id="IPR011335">
    <property type="entry name" value="Restrct_endonuc-II-like"/>
</dbReference>
<comment type="catalytic activity">
    <reaction evidence="13">
        <text>ATP + H2O = ADP + phosphate + H(+)</text>
        <dbReference type="Rhea" id="RHEA:13065"/>
        <dbReference type="ChEBI" id="CHEBI:15377"/>
        <dbReference type="ChEBI" id="CHEBI:15378"/>
        <dbReference type="ChEBI" id="CHEBI:30616"/>
        <dbReference type="ChEBI" id="CHEBI:43474"/>
        <dbReference type="ChEBI" id="CHEBI:456216"/>
        <dbReference type="EC" id="5.6.2.4"/>
    </reaction>
</comment>
<dbReference type="PANTHER" id="PTHR11070:SF23">
    <property type="entry name" value="RECBCD ENZYME SUBUNIT RECB"/>
    <property type="match status" value="1"/>
</dbReference>
<name>A0A1N7KJE8_9BACL</name>
<keyword evidence="2 14" id="KW-0547">Nucleotide-binding</keyword>
<keyword evidence="1" id="KW-0540">Nuclease</keyword>
<evidence type="ECO:0000256" key="1">
    <source>
        <dbReference type="ARBA" id="ARBA00022722"/>
    </source>
</evidence>
<keyword evidence="4 14" id="KW-0378">Hydrolase</keyword>
<dbReference type="Pfam" id="PF12705">
    <property type="entry name" value="PDDEXK_1"/>
    <property type="match status" value="1"/>
</dbReference>
<dbReference type="InterPro" id="IPR014016">
    <property type="entry name" value="UvrD-like_ATP-bd"/>
</dbReference>
<evidence type="ECO:0000259" key="16">
    <source>
        <dbReference type="PROSITE" id="PS51198"/>
    </source>
</evidence>
<evidence type="ECO:0000256" key="14">
    <source>
        <dbReference type="PROSITE-ProRule" id="PRU00560"/>
    </source>
</evidence>
<evidence type="ECO:0000256" key="2">
    <source>
        <dbReference type="ARBA" id="ARBA00022741"/>
    </source>
</evidence>
<dbReference type="InterPro" id="IPR011604">
    <property type="entry name" value="PDDEXK-like_dom_sf"/>
</dbReference>
<dbReference type="GO" id="GO:0004527">
    <property type="term" value="F:exonuclease activity"/>
    <property type="evidence" value="ECO:0007669"/>
    <property type="project" value="UniProtKB-KW"/>
</dbReference>
<gene>
    <name evidence="18" type="ORF">SAMN05421790_103111</name>
</gene>
<evidence type="ECO:0000256" key="6">
    <source>
        <dbReference type="ARBA" id="ARBA00022839"/>
    </source>
</evidence>
<keyword evidence="8" id="KW-0238">DNA-binding</keyword>
<evidence type="ECO:0000256" key="7">
    <source>
        <dbReference type="ARBA" id="ARBA00022840"/>
    </source>
</evidence>
<keyword evidence="9" id="KW-0234">DNA repair</keyword>
<accession>A0A1N7KJE8</accession>
<evidence type="ECO:0000256" key="5">
    <source>
        <dbReference type="ARBA" id="ARBA00022806"/>
    </source>
</evidence>
<keyword evidence="6" id="KW-0269">Exonuclease</keyword>
<dbReference type="GO" id="GO:0043138">
    <property type="term" value="F:3'-5' DNA helicase activity"/>
    <property type="evidence" value="ECO:0007669"/>
    <property type="project" value="UniProtKB-EC"/>
</dbReference>
<dbReference type="Pfam" id="PF13361">
    <property type="entry name" value="UvrD_C"/>
    <property type="match status" value="1"/>
</dbReference>
<keyword evidence="10" id="KW-0413">Isomerase</keyword>
<dbReference type="EC" id="5.6.2.4" evidence="12"/>
<evidence type="ECO:0000256" key="4">
    <source>
        <dbReference type="ARBA" id="ARBA00022801"/>
    </source>
</evidence>
<evidence type="ECO:0000256" key="9">
    <source>
        <dbReference type="ARBA" id="ARBA00023204"/>
    </source>
</evidence>
<dbReference type="InterPro" id="IPR014017">
    <property type="entry name" value="DNA_helicase_UvrD-like_C"/>
</dbReference>
<evidence type="ECO:0000256" key="8">
    <source>
        <dbReference type="ARBA" id="ARBA00023125"/>
    </source>
</evidence>
<evidence type="ECO:0000256" key="10">
    <source>
        <dbReference type="ARBA" id="ARBA00023235"/>
    </source>
</evidence>
<feature type="binding site" evidence="14">
    <location>
        <begin position="26"/>
        <end position="33"/>
    </location>
    <ligand>
        <name>ATP</name>
        <dbReference type="ChEBI" id="CHEBI:30616"/>
    </ligand>
</feature>
<evidence type="ECO:0000259" key="17">
    <source>
        <dbReference type="PROSITE" id="PS51217"/>
    </source>
</evidence>
<dbReference type="InterPro" id="IPR000212">
    <property type="entry name" value="DNA_helicase_UvrD/REP"/>
</dbReference>
<dbReference type="InterPro" id="IPR038726">
    <property type="entry name" value="PDDEXK_AddAB-type"/>
</dbReference>
<organism evidence="18 19">
    <name type="scientific">Kroppenstedtia eburnea</name>
    <dbReference type="NCBI Taxonomy" id="714067"/>
    <lineage>
        <taxon>Bacteria</taxon>
        <taxon>Bacillati</taxon>
        <taxon>Bacillota</taxon>
        <taxon>Bacilli</taxon>
        <taxon>Bacillales</taxon>
        <taxon>Thermoactinomycetaceae</taxon>
        <taxon>Kroppenstedtia</taxon>
    </lineage>
</organism>
<dbReference type="GO" id="GO:0005829">
    <property type="term" value="C:cytosol"/>
    <property type="evidence" value="ECO:0007669"/>
    <property type="project" value="TreeGrafter"/>
</dbReference>
<evidence type="ECO:0000313" key="18">
    <source>
        <dbReference type="EMBL" id="SIS61742.1"/>
    </source>
</evidence>
<feature type="region of interest" description="Disordered" evidence="15">
    <location>
        <begin position="876"/>
        <end position="901"/>
    </location>
</feature>
<dbReference type="GO" id="GO:0003677">
    <property type="term" value="F:DNA binding"/>
    <property type="evidence" value="ECO:0007669"/>
    <property type="project" value="UniProtKB-KW"/>
</dbReference>
<keyword evidence="5 14" id="KW-0347">Helicase</keyword>
<dbReference type="Gene3D" id="3.90.320.10">
    <property type="match status" value="1"/>
</dbReference>
<evidence type="ECO:0000256" key="13">
    <source>
        <dbReference type="ARBA" id="ARBA00048988"/>
    </source>
</evidence>
<proteinExistence type="predicted"/>
<evidence type="ECO:0000256" key="3">
    <source>
        <dbReference type="ARBA" id="ARBA00022763"/>
    </source>
</evidence>
<dbReference type="GO" id="GO:0005524">
    <property type="term" value="F:ATP binding"/>
    <property type="evidence" value="ECO:0007669"/>
    <property type="project" value="UniProtKB-UniRule"/>
</dbReference>
<keyword evidence="19" id="KW-1185">Reference proteome</keyword>
<evidence type="ECO:0000256" key="11">
    <source>
        <dbReference type="ARBA" id="ARBA00034617"/>
    </source>
</evidence>
<evidence type="ECO:0000256" key="12">
    <source>
        <dbReference type="ARBA" id="ARBA00034808"/>
    </source>
</evidence>
<dbReference type="SUPFAM" id="SSF52980">
    <property type="entry name" value="Restriction endonuclease-like"/>
    <property type="match status" value="1"/>
</dbReference>
<dbReference type="PROSITE" id="PS51198">
    <property type="entry name" value="UVRD_HELICASE_ATP_BIND"/>
    <property type="match status" value="1"/>
</dbReference>
<dbReference type="SUPFAM" id="SSF52540">
    <property type="entry name" value="P-loop containing nucleoside triphosphate hydrolases"/>
    <property type="match status" value="1"/>
</dbReference>
<evidence type="ECO:0000313" key="19">
    <source>
        <dbReference type="Proteomes" id="UP000186795"/>
    </source>
</evidence>
<comment type="catalytic activity">
    <reaction evidence="11">
        <text>Couples ATP hydrolysis with the unwinding of duplex DNA by translocating in the 3'-5' direction.</text>
        <dbReference type="EC" id="5.6.2.4"/>
    </reaction>
</comment>
<dbReference type="EMBL" id="FTOD01000003">
    <property type="protein sequence ID" value="SIS61742.1"/>
    <property type="molecule type" value="Genomic_DNA"/>
</dbReference>
<dbReference type="GO" id="GO:0009338">
    <property type="term" value="C:exodeoxyribonuclease V complex"/>
    <property type="evidence" value="ECO:0007669"/>
    <property type="project" value="TreeGrafter"/>
</dbReference>
<dbReference type="InterPro" id="IPR027417">
    <property type="entry name" value="P-loop_NTPase"/>
</dbReference>
<dbReference type="AlphaFoldDB" id="A0A1N7KJE8"/>
<feature type="domain" description="UvrD-like helicase C-terminal" evidence="17">
    <location>
        <begin position="455"/>
        <end position="733"/>
    </location>
</feature>
<dbReference type="PANTHER" id="PTHR11070">
    <property type="entry name" value="UVRD / RECB / PCRA DNA HELICASE FAMILY MEMBER"/>
    <property type="match status" value="1"/>
</dbReference>